<dbReference type="AlphaFoldDB" id="A0AAV7SMB6"/>
<comment type="caution">
    <text evidence="2">The sequence shown here is derived from an EMBL/GenBank/DDBJ whole genome shotgun (WGS) entry which is preliminary data.</text>
</comment>
<evidence type="ECO:0000256" key="1">
    <source>
        <dbReference type="SAM" id="MobiDB-lite"/>
    </source>
</evidence>
<feature type="region of interest" description="Disordered" evidence="1">
    <location>
        <begin position="37"/>
        <end position="115"/>
    </location>
</feature>
<proteinExistence type="predicted"/>
<accession>A0AAV7SMB6</accession>
<organism evidence="2 3">
    <name type="scientific">Pleurodeles waltl</name>
    <name type="common">Iberian ribbed newt</name>
    <dbReference type="NCBI Taxonomy" id="8319"/>
    <lineage>
        <taxon>Eukaryota</taxon>
        <taxon>Metazoa</taxon>
        <taxon>Chordata</taxon>
        <taxon>Craniata</taxon>
        <taxon>Vertebrata</taxon>
        <taxon>Euteleostomi</taxon>
        <taxon>Amphibia</taxon>
        <taxon>Batrachia</taxon>
        <taxon>Caudata</taxon>
        <taxon>Salamandroidea</taxon>
        <taxon>Salamandridae</taxon>
        <taxon>Pleurodelinae</taxon>
        <taxon>Pleurodeles</taxon>
    </lineage>
</organism>
<sequence length="131" mass="14275">MGAMNFHQMPGRLQHVGTMKETAVEVWFSHGGTWRPADAGRGGALSRPGGAYAERAPPLSQFFGGGGHSRGKEGQRNDTFVVAARDLDAGHPGTTTRKMRCNKDSSSKKKGQCQHKLHSRFLVRGHYEDAN</sequence>
<gene>
    <name evidence="2" type="ORF">NDU88_005675</name>
</gene>
<name>A0AAV7SMB6_PLEWA</name>
<dbReference type="Proteomes" id="UP001066276">
    <property type="component" value="Chromosome 4_2"/>
</dbReference>
<evidence type="ECO:0000313" key="2">
    <source>
        <dbReference type="EMBL" id="KAJ1165247.1"/>
    </source>
</evidence>
<protein>
    <submittedName>
        <fullName evidence="2">Uncharacterized protein</fullName>
    </submittedName>
</protein>
<dbReference type="EMBL" id="JANPWB010000008">
    <property type="protein sequence ID" value="KAJ1165247.1"/>
    <property type="molecule type" value="Genomic_DNA"/>
</dbReference>
<evidence type="ECO:0000313" key="3">
    <source>
        <dbReference type="Proteomes" id="UP001066276"/>
    </source>
</evidence>
<reference evidence="2" key="1">
    <citation type="journal article" date="2022" name="bioRxiv">
        <title>Sequencing and chromosome-scale assembly of the giantPleurodeles waltlgenome.</title>
        <authorList>
            <person name="Brown T."/>
            <person name="Elewa A."/>
            <person name="Iarovenko S."/>
            <person name="Subramanian E."/>
            <person name="Araus A.J."/>
            <person name="Petzold A."/>
            <person name="Susuki M."/>
            <person name="Suzuki K.-i.T."/>
            <person name="Hayashi T."/>
            <person name="Toyoda A."/>
            <person name="Oliveira C."/>
            <person name="Osipova E."/>
            <person name="Leigh N.D."/>
            <person name="Simon A."/>
            <person name="Yun M.H."/>
        </authorList>
    </citation>
    <scope>NUCLEOTIDE SEQUENCE</scope>
    <source>
        <strain evidence="2">20211129_DDA</strain>
        <tissue evidence="2">Liver</tissue>
    </source>
</reference>
<keyword evidence="3" id="KW-1185">Reference proteome</keyword>